<keyword evidence="8" id="KW-0333">Golgi apparatus</keyword>
<feature type="transmembrane region" description="Helical" evidence="11">
    <location>
        <begin position="250"/>
        <end position="271"/>
    </location>
</feature>
<comment type="caution">
    <text evidence="13">The sequence shown here is derived from an EMBL/GenBank/DDBJ whole genome shotgun (WGS) entry which is preliminary data.</text>
</comment>
<feature type="compositionally biased region" description="Low complexity" evidence="10">
    <location>
        <begin position="1"/>
        <end position="15"/>
    </location>
</feature>
<dbReference type="AlphaFoldDB" id="A0A5M3MDD7"/>
<comment type="similarity">
    <text evidence="3">Belongs to the TVP38/TMEM64 family.</text>
</comment>
<dbReference type="OrthoDB" id="166803at2759"/>
<name>A0A5M3MDD7_CONPW</name>
<proteinExistence type="inferred from homology"/>
<dbReference type="GO" id="GO:0000139">
    <property type="term" value="C:Golgi membrane"/>
    <property type="evidence" value="ECO:0007669"/>
    <property type="project" value="UniProtKB-SubCell"/>
</dbReference>
<feature type="region of interest" description="Disordered" evidence="10">
    <location>
        <begin position="1"/>
        <end position="82"/>
    </location>
</feature>
<keyword evidence="14" id="KW-1185">Reference proteome</keyword>
<sequence length="378" mass="41004">MSVHMPQPSYPTQSSYPPPGSNPSPHALPSYSSLGPEYATQPSTGGQADVSPVPSSQTYSGRGAPDSRTYLTRTPSPTPSERKALDASFGFSIQGVIQRVRHAESWRDYVSLAVIGILVLIVVMIAVFHDQIISALEPFAHWMYRTPGGWLIPIAIMIILSFPPLFGHEIVAMLCGFVWGPGIGFAIVVAGTLIGETLMFLIFKHLLRSYNERAQRNNITFAAFCNVIRNGGFRIVLAARYSAIPPHFTTAVFAASQLVFWQFLLAAVLALPRQFASVFIGTDLNTSGTSDSKTNKIATYIVLAVVIVVSIPTMRYIRKQITTEKENVVYARRKARQALMNGSGDGSEAAELNNYGKSGFGGQGGVSTKTRVDVSNVV</sequence>
<evidence type="ECO:0000256" key="5">
    <source>
        <dbReference type="ARBA" id="ARBA00020673"/>
    </source>
</evidence>
<evidence type="ECO:0000256" key="2">
    <source>
        <dbReference type="ARBA" id="ARBA00004653"/>
    </source>
</evidence>
<dbReference type="EMBL" id="JH711585">
    <property type="protein sequence ID" value="EIW76880.1"/>
    <property type="molecule type" value="Genomic_DNA"/>
</dbReference>
<evidence type="ECO:0000256" key="10">
    <source>
        <dbReference type="SAM" id="MobiDB-lite"/>
    </source>
</evidence>
<evidence type="ECO:0000256" key="8">
    <source>
        <dbReference type="ARBA" id="ARBA00023034"/>
    </source>
</evidence>
<feature type="domain" description="VTT" evidence="12">
    <location>
        <begin position="168"/>
        <end position="281"/>
    </location>
</feature>
<evidence type="ECO:0000256" key="6">
    <source>
        <dbReference type="ARBA" id="ARBA00022692"/>
    </source>
</evidence>
<feature type="transmembrane region" description="Helical" evidence="11">
    <location>
        <begin position="178"/>
        <end position="203"/>
    </location>
</feature>
<organism evidence="13 14">
    <name type="scientific">Coniophora puteana (strain RWD-64-598)</name>
    <name type="common">Brown rot fungus</name>
    <dbReference type="NCBI Taxonomy" id="741705"/>
    <lineage>
        <taxon>Eukaryota</taxon>
        <taxon>Fungi</taxon>
        <taxon>Dikarya</taxon>
        <taxon>Basidiomycota</taxon>
        <taxon>Agaricomycotina</taxon>
        <taxon>Agaricomycetes</taxon>
        <taxon>Agaricomycetidae</taxon>
        <taxon>Boletales</taxon>
        <taxon>Coniophorineae</taxon>
        <taxon>Coniophoraceae</taxon>
        <taxon>Coniophora</taxon>
    </lineage>
</organism>
<dbReference type="RefSeq" id="XP_007773199.1">
    <property type="nucleotide sequence ID" value="XM_007775009.1"/>
</dbReference>
<evidence type="ECO:0000256" key="4">
    <source>
        <dbReference type="ARBA" id="ARBA00013533"/>
    </source>
</evidence>
<accession>A0A5M3MDD7</accession>
<protein>
    <recommendedName>
        <fullName evidence="4">Golgi apparatus membrane protein TVP38</fullName>
    </recommendedName>
    <alternativeName>
        <fullName evidence="5">Golgi apparatus membrane protein tvp38</fullName>
    </alternativeName>
</protein>
<dbReference type="OMA" id="WRECMSK"/>
<dbReference type="KEGG" id="cput:CONPUDRAFT_158032"/>
<dbReference type="GeneID" id="19203858"/>
<keyword evidence="9 11" id="KW-0472">Membrane</keyword>
<evidence type="ECO:0000313" key="13">
    <source>
        <dbReference type="EMBL" id="EIW76880.1"/>
    </source>
</evidence>
<evidence type="ECO:0000259" key="12">
    <source>
        <dbReference type="Pfam" id="PF09335"/>
    </source>
</evidence>
<keyword evidence="7 11" id="KW-1133">Transmembrane helix</keyword>
<feature type="transmembrane region" description="Helical" evidence="11">
    <location>
        <begin position="149"/>
        <end position="166"/>
    </location>
</feature>
<feature type="transmembrane region" description="Helical" evidence="11">
    <location>
        <begin position="109"/>
        <end position="128"/>
    </location>
</feature>
<comment type="function">
    <text evidence="1">Golgi membrane protein involved in vesicular trafficking and spindle migration.</text>
</comment>
<dbReference type="InterPro" id="IPR032816">
    <property type="entry name" value="VTT_dom"/>
</dbReference>
<evidence type="ECO:0000256" key="11">
    <source>
        <dbReference type="SAM" id="Phobius"/>
    </source>
</evidence>
<dbReference type="Proteomes" id="UP000053558">
    <property type="component" value="Unassembled WGS sequence"/>
</dbReference>
<evidence type="ECO:0000256" key="3">
    <source>
        <dbReference type="ARBA" id="ARBA00008640"/>
    </source>
</evidence>
<evidence type="ECO:0000256" key="1">
    <source>
        <dbReference type="ARBA" id="ARBA00002978"/>
    </source>
</evidence>
<gene>
    <name evidence="13" type="ORF">CONPUDRAFT_158032</name>
</gene>
<feature type="transmembrane region" description="Helical" evidence="11">
    <location>
        <begin position="297"/>
        <end position="317"/>
    </location>
</feature>
<evidence type="ECO:0000256" key="9">
    <source>
        <dbReference type="ARBA" id="ARBA00023136"/>
    </source>
</evidence>
<keyword evidence="6 11" id="KW-0812">Transmembrane</keyword>
<dbReference type="PANTHER" id="PTHR47549:SF2">
    <property type="entry name" value="GOLGI APPARATUS MEMBRANE PROTEIN TVP38"/>
    <property type="match status" value="1"/>
</dbReference>
<reference evidence="14" key="1">
    <citation type="journal article" date="2012" name="Science">
        <title>The Paleozoic origin of enzymatic lignin decomposition reconstructed from 31 fungal genomes.</title>
        <authorList>
            <person name="Floudas D."/>
            <person name="Binder M."/>
            <person name="Riley R."/>
            <person name="Barry K."/>
            <person name="Blanchette R.A."/>
            <person name="Henrissat B."/>
            <person name="Martinez A.T."/>
            <person name="Otillar R."/>
            <person name="Spatafora J.W."/>
            <person name="Yadav J.S."/>
            <person name="Aerts A."/>
            <person name="Benoit I."/>
            <person name="Boyd A."/>
            <person name="Carlson A."/>
            <person name="Copeland A."/>
            <person name="Coutinho P.M."/>
            <person name="de Vries R.P."/>
            <person name="Ferreira P."/>
            <person name="Findley K."/>
            <person name="Foster B."/>
            <person name="Gaskell J."/>
            <person name="Glotzer D."/>
            <person name="Gorecki P."/>
            <person name="Heitman J."/>
            <person name="Hesse C."/>
            <person name="Hori C."/>
            <person name="Igarashi K."/>
            <person name="Jurgens J.A."/>
            <person name="Kallen N."/>
            <person name="Kersten P."/>
            <person name="Kohler A."/>
            <person name="Kuees U."/>
            <person name="Kumar T.K.A."/>
            <person name="Kuo A."/>
            <person name="LaButti K."/>
            <person name="Larrondo L.F."/>
            <person name="Lindquist E."/>
            <person name="Ling A."/>
            <person name="Lombard V."/>
            <person name="Lucas S."/>
            <person name="Lundell T."/>
            <person name="Martin R."/>
            <person name="McLaughlin D.J."/>
            <person name="Morgenstern I."/>
            <person name="Morin E."/>
            <person name="Murat C."/>
            <person name="Nagy L.G."/>
            <person name="Nolan M."/>
            <person name="Ohm R.A."/>
            <person name="Patyshakuliyeva A."/>
            <person name="Rokas A."/>
            <person name="Ruiz-Duenas F.J."/>
            <person name="Sabat G."/>
            <person name="Salamov A."/>
            <person name="Samejima M."/>
            <person name="Schmutz J."/>
            <person name="Slot J.C."/>
            <person name="St John F."/>
            <person name="Stenlid J."/>
            <person name="Sun H."/>
            <person name="Sun S."/>
            <person name="Syed K."/>
            <person name="Tsang A."/>
            <person name="Wiebenga A."/>
            <person name="Young D."/>
            <person name="Pisabarro A."/>
            <person name="Eastwood D.C."/>
            <person name="Martin F."/>
            <person name="Cullen D."/>
            <person name="Grigoriev I.V."/>
            <person name="Hibbett D.S."/>
        </authorList>
    </citation>
    <scope>NUCLEOTIDE SEQUENCE [LARGE SCALE GENOMIC DNA]</scope>
    <source>
        <strain evidence="14">RWD-64-598 SS2</strain>
    </source>
</reference>
<comment type="subcellular location">
    <subcellularLocation>
        <location evidence="2">Golgi apparatus membrane</location>
        <topology evidence="2">Multi-pass membrane protein</topology>
    </subcellularLocation>
</comment>
<evidence type="ECO:0000313" key="14">
    <source>
        <dbReference type="Proteomes" id="UP000053558"/>
    </source>
</evidence>
<dbReference type="InterPro" id="IPR051076">
    <property type="entry name" value="Golgi_membrane_TVP38/TMEM64"/>
</dbReference>
<dbReference type="Pfam" id="PF09335">
    <property type="entry name" value="VTT_dom"/>
    <property type="match status" value="1"/>
</dbReference>
<evidence type="ECO:0000256" key="7">
    <source>
        <dbReference type="ARBA" id="ARBA00022989"/>
    </source>
</evidence>
<dbReference type="PANTHER" id="PTHR47549">
    <property type="entry name" value="GOLGI APPARATUS MEMBRANE PROTEIN TVP38-RELATED"/>
    <property type="match status" value="1"/>
</dbReference>